<gene>
    <name evidence="1" type="ORF">BDR25DRAFT_352495</name>
</gene>
<proteinExistence type="predicted"/>
<comment type="caution">
    <text evidence="1">The sequence shown here is derived from an EMBL/GenBank/DDBJ whole genome shotgun (WGS) entry which is preliminary data.</text>
</comment>
<reference evidence="1" key="1">
    <citation type="journal article" date="2020" name="Stud. Mycol.">
        <title>101 Dothideomycetes genomes: a test case for predicting lifestyles and emergence of pathogens.</title>
        <authorList>
            <person name="Haridas S."/>
            <person name="Albert R."/>
            <person name="Binder M."/>
            <person name="Bloem J."/>
            <person name="Labutti K."/>
            <person name="Salamov A."/>
            <person name="Andreopoulos B."/>
            <person name="Baker S."/>
            <person name="Barry K."/>
            <person name="Bills G."/>
            <person name="Bluhm B."/>
            <person name="Cannon C."/>
            <person name="Castanera R."/>
            <person name="Culley D."/>
            <person name="Daum C."/>
            <person name="Ezra D."/>
            <person name="Gonzalez J."/>
            <person name="Henrissat B."/>
            <person name="Kuo A."/>
            <person name="Liang C."/>
            <person name="Lipzen A."/>
            <person name="Lutzoni F."/>
            <person name="Magnuson J."/>
            <person name="Mondo S."/>
            <person name="Nolan M."/>
            <person name="Ohm R."/>
            <person name="Pangilinan J."/>
            <person name="Park H.-J."/>
            <person name="Ramirez L."/>
            <person name="Alfaro M."/>
            <person name="Sun H."/>
            <person name="Tritt A."/>
            <person name="Yoshinaga Y."/>
            <person name="Zwiers L.-H."/>
            <person name="Turgeon B."/>
            <person name="Goodwin S."/>
            <person name="Spatafora J."/>
            <person name="Crous P."/>
            <person name="Grigoriev I."/>
        </authorList>
    </citation>
    <scope>NUCLEOTIDE SEQUENCE</scope>
    <source>
        <strain evidence="1">ATCC 200398</strain>
    </source>
</reference>
<dbReference type="Proteomes" id="UP000799755">
    <property type="component" value="Unassembled WGS sequence"/>
</dbReference>
<evidence type="ECO:0000313" key="1">
    <source>
        <dbReference type="EMBL" id="KAF2474017.1"/>
    </source>
</evidence>
<organism evidence="1 2">
    <name type="scientific">Lindgomyces ingoldianus</name>
    <dbReference type="NCBI Taxonomy" id="673940"/>
    <lineage>
        <taxon>Eukaryota</taxon>
        <taxon>Fungi</taxon>
        <taxon>Dikarya</taxon>
        <taxon>Ascomycota</taxon>
        <taxon>Pezizomycotina</taxon>
        <taxon>Dothideomycetes</taxon>
        <taxon>Pleosporomycetidae</taxon>
        <taxon>Pleosporales</taxon>
        <taxon>Lindgomycetaceae</taxon>
        <taxon>Lindgomyces</taxon>
    </lineage>
</organism>
<evidence type="ECO:0000313" key="2">
    <source>
        <dbReference type="Proteomes" id="UP000799755"/>
    </source>
</evidence>
<dbReference type="EMBL" id="MU003499">
    <property type="protein sequence ID" value="KAF2474017.1"/>
    <property type="molecule type" value="Genomic_DNA"/>
</dbReference>
<keyword evidence="2" id="KW-1185">Reference proteome</keyword>
<accession>A0ACB6R4M6</accession>
<sequence>MPARAGKSKSTAQLGLRQNTTTSVHFCKKNPGGGKFRLKPKRVLFDGFQSFAARLDDALNGIRKLGLRKATNVQHKRVFRPTTKFNFKDY</sequence>
<name>A0ACB6R4M6_9PLEO</name>
<protein>
    <submittedName>
        <fullName evidence="1">Uncharacterized protein</fullName>
    </submittedName>
</protein>